<dbReference type="PROSITE" id="PS51192">
    <property type="entry name" value="HELICASE_ATP_BIND_1"/>
    <property type="match status" value="1"/>
</dbReference>
<dbReference type="SMART" id="SM00490">
    <property type="entry name" value="HELICc"/>
    <property type="match status" value="1"/>
</dbReference>
<dbReference type="Pfam" id="PF26350">
    <property type="entry name" value="DUF8090"/>
    <property type="match status" value="1"/>
</dbReference>
<dbReference type="Pfam" id="PF00271">
    <property type="entry name" value="Helicase_C"/>
    <property type="match status" value="1"/>
</dbReference>
<dbReference type="SMART" id="SM00487">
    <property type="entry name" value="DEXDc"/>
    <property type="match status" value="1"/>
</dbReference>
<comment type="caution">
    <text evidence="4">The sequence shown here is derived from an EMBL/GenBank/DDBJ whole genome shotgun (WGS) entry which is preliminary data.</text>
</comment>
<dbReference type="CDD" id="cd09204">
    <property type="entry name" value="PLDc_N_DEXD_b2"/>
    <property type="match status" value="1"/>
</dbReference>
<proteinExistence type="predicted"/>
<feature type="coiled-coil region" evidence="1">
    <location>
        <begin position="187"/>
        <end position="214"/>
    </location>
</feature>
<evidence type="ECO:0000259" key="2">
    <source>
        <dbReference type="PROSITE" id="PS51192"/>
    </source>
</evidence>
<dbReference type="Proteomes" id="UP000321907">
    <property type="component" value="Unassembled WGS sequence"/>
</dbReference>
<dbReference type="SUPFAM" id="SSF52540">
    <property type="entry name" value="P-loop containing nucleoside triphosphate hydrolases"/>
    <property type="match status" value="1"/>
</dbReference>
<reference evidence="4 5" key="1">
    <citation type="submission" date="2019-08" db="EMBL/GenBank/DDBJ databases">
        <title>Lewinella sp. strain SSH13 Genome sequencing and assembly.</title>
        <authorList>
            <person name="Kim I."/>
        </authorList>
    </citation>
    <scope>NUCLEOTIDE SEQUENCE [LARGE SCALE GENOMIC DNA]</scope>
    <source>
        <strain evidence="4 5">SSH13</strain>
    </source>
</reference>
<dbReference type="GO" id="GO:0016787">
    <property type="term" value="F:hydrolase activity"/>
    <property type="evidence" value="ECO:0007669"/>
    <property type="project" value="InterPro"/>
</dbReference>
<dbReference type="PROSITE" id="PS51194">
    <property type="entry name" value="HELICASE_CTER"/>
    <property type="match status" value="1"/>
</dbReference>
<dbReference type="InterPro" id="IPR014001">
    <property type="entry name" value="Helicase_ATP-bd"/>
</dbReference>
<accession>A0A5C7FJQ8</accession>
<dbReference type="Pfam" id="PF13091">
    <property type="entry name" value="PLDc_2"/>
    <property type="match status" value="1"/>
</dbReference>
<dbReference type="InterPro" id="IPR001650">
    <property type="entry name" value="Helicase_C-like"/>
</dbReference>
<evidence type="ECO:0000256" key="1">
    <source>
        <dbReference type="SAM" id="Coils"/>
    </source>
</evidence>
<keyword evidence="5" id="KW-1185">Reference proteome</keyword>
<feature type="domain" description="Helicase C-terminal" evidence="3">
    <location>
        <begin position="421"/>
        <end position="616"/>
    </location>
</feature>
<dbReference type="InterPro" id="IPR006935">
    <property type="entry name" value="Helicase/UvrB_N"/>
</dbReference>
<dbReference type="RefSeq" id="WP_147930157.1">
    <property type="nucleotide sequence ID" value="NZ_VOXD01000009.1"/>
</dbReference>
<evidence type="ECO:0000259" key="3">
    <source>
        <dbReference type="PROSITE" id="PS51194"/>
    </source>
</evidence>
<dbReference type="GO" id="GO:0005524">
    <property type="term" value="F:ATP binding"/>
    <property type="evidence" value="ECO:0007669"/>
    <property type="project" value="InterPro"/>
</dbReference>
<dbReference type="OrthoDB" id="9759819at2"/>
<dbReference type="Pfam" id="PF11907">
    <property type="entry name" value="DUF3427"/>
    <property type="match status" value="1"/>
</dbReference>
<dbReference type="EMBL" id="VOXD01000009">
    <property type="protein sequence ID" value="TXF90118.1"/>
    <property type="molecule type" value="Genomic_DNA"/>
</dbReference>
<organism evidence="4 5">
    <name type="scientific">Neolewinella aurantiaca</name>
    <dbReference type="NCBI Taxonomy" id="2602767"/>
    <lineage>
        <taxon>Bacteria</taxon>
        <taxon>Pseudomonadati</taxon>
        <taxon>Bacteroidota</taxon>
        <taxon>Saprospiria</taxon>
        <taxon>Saprospirales</taxon>
        <taxon>Lewinellaceae</taxon>
        <taxon>Neolewinella</taxon>
    </lineage>
</organism>
<dbReference type="CDD" id="cd18032">
    <property type="entry name" value="DEXHc_RE_I_III_res"/>
    <property type="match status" value="1"/>
</dbReference>
<dbReference type="Pfam" id="PF04851">
    <property type="entry name" value="ResIII"/>
    <property type="match status" value="1"/>
</dbReference>
<sequence>MDFLDRLSESFRTGFIDHRITSTREFRPELVTNDKKAGKKVLTTILRELELCDEFWFSIAFVTTSGVAALINTFVELERRGVKGKILASQYLNFTHPEALRRIRQFSNIELKIDVLNRSHSKGYLFRRGEAFTLLVGSSNLTQAALSVNKEWNLKVSATSEGEIVKSVLAEYHKDFGAATSVTDAFLEGYQRVIDSLRRSSQEAQEEQNALKEIRPNQMQEEALSNLRELRAKGCKKALLISATGTGKTYLSAFDVLEFKPKKFLFVVHRKNIALAAMKTFEKLLGDDIKMGLYSGNLKELDCDFLFATVQTISKREHLDLFDPTYFDYIVIDESHRAGAASYGRILNHFQPKFMLGMTATPERTDGLDIFSLFDHNIAYEIRLNKALEEEMVSPFHYYGVADISVDGEAIGDFAEFNYLTVEERVNRIIEKTRLYGCDSGDVRGLVFCSRKEEANFLSLEFNRKGLRTISLTGESPEENRLDAIEKLESENEQERLDYIFTVDIFNEGVDIPKVNQIVMLRPTQSAIVFVQQMGRGLRKHNEKDYLTVIDFIGNYQNNYLVPVALYGDYSYNKDVLRKLITSGSRFIPGCSTVNFERIAKEAILQSIDAKNMQLAKDLKRDYDLLKFKLGRIPMMVDFLENQSRDPFLFVKKEKSYFEYVAKAEKWGDGVMDAMSIKLLKFFANEINNARRVEESVLLKLLLERHAVSVDAFDQVLDDEYGVRATSTLLDSLVNNLNFQFATETKGKRKSIGDMYSLNLIRMMGDQLSMTAQLVGCLENDTFRRFLVDNTNYAIKKYKGIFREDLYVNGFIRHQKYTRKDVFRILNWQQNPMAQNVGGYMVSKDKTNCAIFVNYHKADDISGTTKYDDGFISPIEFKWMSKSKRKLSSPDVKSIRYDKMRLPLFVKKHNDEGDDFYFMGDMTPIDESFEQSTLNGASVVKVRFSMDEPVGEEMYAYITDGL</sequence>
<keyword evidence="1" id="KW-0175">Coiled coil</keyword>
<dbReference type="InterPro" id="IPR058403">
    <property type="entry name" value="DUF8090"/>
</dbReference>
<gene>
    <name evidence="4" type="ORF">FUA23_07710</name>
</gene>
<dbReference type="PANTHER" id="PTHR47396:SF1">
    <property type="entry name" value="ATP-DEPENDENT HELICASE IRC3-RELATED"/>
    <property type="match status" value="1"/>
</dbReference>
<evidence type="ECO:0000313" key="5">
    <source>
        <dbReference type="Proteomes" id="UP000321907"/>
    </source>
</evidence>
<dbReference type="Gene3D" id="3.40.50.300">
    <property type="entry name" value="P-loop containing nucleotide triphosphate hydrolases"/>
    <property type="match status" value="2"/>
</dbReference>
<dbReference type="InterPro" id="IPR021835">
    <property type="entry name" value="DUF3427"/>
</dbReference>
<dbReference type="InterPro" id="IPR027417">
    <property type="entry name" value="P-loop_NTPase"/>
</dbReference>
<dbReference type="SUPFAM" id="SSF56024">
    <property type="entry name" value="Phospholipase D/nuclease"/>
    <property type="match status" value="1"/>
</dbReference>
<dbReference type="InterPro" id="IPR050742">
    <property type="entry name" value="Helicase_Restrict-Modif_Enz"/>
</dbReference>
<dbReference type="GO" id="GO:0003677">
    <property type="term" value="F:DNA binding"/>
    <property type="evidence" value="ECO:0007669"/>
    <property type="project" value="InterPro"/>
</dbReference>
<dbReference type="Gene3D" id="3.30.870.10">
    <property type="entry name" value="Endonuclease Chain A"/>
    <property type="match status" value="1"/>
</dbReference>
<dbReference type="CDD" id="cd18799">
    <property type="entry name" value="SF2_C_EcoAI-like"/>
    <property type="match status" value="1"/>
</dbReference>
<evidence type="ECO:0000313" key="4">
    <source>
        <dbReference type="EMBL" id="TXF90118.1"/>
    </source>
</evidence>
<dbReference type="AlphaFoldDB" id="A0A5C7FJQ8"/>
<dbReference type="PANTHER" id="PTHR47396">
    <property type="entry name" value="TYPE I RESTRICTION ENZYME ECOKI R PROTEIN"/>
    <property type="match status" value="1"/>
</dbReference>
<name>A0A5C7FJQ8_9BACT</name>
<feature type="domain" description="Helicase ATP-binding" evidence="2">
    <location>
        <begin position="229"/>
        <end position="380"/>
    </location>
</feature>
<dbReference type="InterPro" id="IPR025202">
    <property type="entry name" value="PLD-like_dom"/>
</dbReference>
<dbReference type="GO" id="GO:0005829">
    <property type="term" value="C:cytosol"/>
    <property type="evidence" value="ECO:0007669"/>
    <property type="project" value="TreeGrafter"/>
</dbReference>
<protein>
    <submittedName>
        <fullName evidence="4">DUF3427 domain-containing protein</fullName>
    </submittedName>
</protein>